<dbReference type="AlphaFoldDB" id="A0A1Z5K7Q1"/>
<dbReference type="GO" id="GO:0006950">
    <property type="term" value="P:response to stress"/>
    <property type="evidence" value="ECO:0007669"/>
    <property type="project" value="UniProtKB-ARBA"/>
</dbReference>
<comment type="caution">
    <text evidence="3">The sequence shown here is derived from an EMBL/GenBank/DDBJ whole genome shotgun (WGS) entry which is preliminary data.</text>
</comment>
<dbReference type="Pfam" id="PF10263">
    <property type="entry name" value="SprT-like"/>
    <property type="match status" value="1"/>
</dbReference>
<keyword evidence="4" id="KW-1185">Reference proteome</keyword>
<dbReference type="Proteomes" id="UP000198406">
    <property type="component" value="Unassembled WGS sequence"/>
</dbReference>
<protein>
    <recommendedName>
        <fullName evidence="2">SprT-like domain-containing protein</fullName>
    </recommendedName>
</protein>
<evidence type="ECO:0000313" key="4">
    <source>
        <dbReference type="Proteomes" id="UP000198406"/>
    </source>
</evidence>
<dbReference type="InterPro" id="IPR036910">
    <property type="entry name" value="HMG_box_dom_sf"/>
</dbReference>
<evidence type="ECO:0000313" key="3">
    <source>
        <dbReference type="EMBL" id="GAX22277.1"/>
    </source>
</evidence>
<feature type="domain" description="SprT-like" evidence="2">
    <location>
        <begin position="419"/>
        <end position="579"/>
    </location>
</feature>
<gene>
    <name evidence="3" type="ORF">FisN_22Hh067</name>
</gene>
<evidence type="ECO:0000259" key="2">
    <source>
        <dbReference type="SMART" id="SM00731"/>
    </source>
</evidence>
<feature type="compositionally biased region" description="Low complexity" evidence="1">
    <location>
        <begin position="96"/>
        <end position="107"/>
    </location>
</feature>
<feature type="region of interest" description="Disordered" evidence="1">
    <location>
        <begin position="88"/>
        <end position="115"/>
    </location>
</feature>
<feature type="compositionally biased region" description="Basic and acidic residues" evidence="1">
    <location>
        <begin position="343"/>
        <end position="353"/>
    </location>
</feature>
<dbReference type="OrthoDB" id="20772at2759"/>
<dbReference type="PANTHER" id="PTHR23099">
    <property type="entry name" value="TRANSCRIPTIONAL REGULATOR"/>
    <property type="match status" value="1"/>
</dbReference>
<dbReference type="GO" id="GO:0005634">
    <property type="term" value="C:nucleus"/>
    <property type="evidence" value="ECO:0007669"/>
    <property type="project" value="TreeGrafter"/>
</dbReference>
<feature type="compositionally biased region" description="Polar residues" evidence="1">
    <location>
        <begin position="254"/>
        <end position="266"/>
    </location>
</feature>
<feature type="region of interest" description="Disordered" evidence="1">
    <location>
        <begin position="227"/>
        <end position="283"/>
    </location>
</feature>
<dbReference type="PANTHER" id="PTHR23099:SF0">
    <property type="entry name" value="GERM CELL NUCLEAR ACIDIC PROTEIN"/>
    <property type="match status" value="1"/>
</dbReference>
<feature type="region of interest" description="Disordered" evidence="1">
    <location>
        <begin position="332"/>
        <end position="358"/>
    </location>
</feature>
<dbReference type="InParanoid" id="A0A1Z5K7Q1"/>
<accession>A0A1Z5K7Q1</accession>
<organism evidence="3 4">
    <name type="scientific">Fistulifera solaris</name>
    <name type="common">Oleaginous diatom</name>
    <dbReference type="NCBI Taxonomy" id="1519565"/>
    <lineage>
        <taxon>Eukaryota</taxon>
        <taxon>Sar</taxon>
        <taxon>Stramenopiles</taxon>
        <taxon>Ochrophyta</taxon>
        <taxon>Bacillariophyta</taxon>
        <taxon>Bacillariophyceae</taxon>
        <taxon>Bacillariophycidae</taxon>
        <taxon>Naviculales</taxon>
        <taxon>Naviculaceae</taxon>
        <taxon>Fistulifera</taxon>
    </lineage>
</organism>
<dbReference type="SUPFAM" id="SSF47095">
    <property type="entry name" value="HMG-box"/>
    <property type="match status" value="1"/>
</dbReference>
<reference evidence="3 4" key="1">
    <citation type="journal article" date="2015" name="Plant Cell">
        <title>Oil accumulation by the oleaginous diatom Fistulifera solaris as revealed by the genome and transcriptome.</title>
        <authorList>
            <person name="Tanaka T."/>
            <person name="Maeda Y."/>
            <person name="Veluchamy A."/>
            <person name="Tanaka M."/>
            <person name="Abida H."/>
            <person name="Marechal E."/>
            <person name="Bowler C."/>
            <person name="Muto M."/>
            <person name="Sunaga Y."/>
            <person name="Tanaka M."/>
            <person name="Yoshino T."/>
            <person name="Taniguchi T."/>
            <person name="Fukuda Y."/>
            <person name="Nemoto M."/>
            <person name="Matsumoto M."/>
            <person name="Wong P.S."/>
            <person name="Aburatani S."/>
            <person name="Fujibuchi W."/>
        </authorList>
    </citation>
    <scope>NUCLEOTIDE SEQUENCE [LARGE SCALE GENOMIC DNA]</scope>
    <source>
        <strain evidence="3 4">JPCC DA0580</strain>
    </source>
</reference>
<dbReference type="SMART" id="SM00731">
    <property type="entry name" value="SprT"/>
    <property type="match status" value="1"/>
</dbReference>
<evidence type="ECO:0000256" key="1">
    <source>
        <dbReference type="SAM" id="MobiDB-lite"/>
    </source>
</evidence>
<dbReference type="Pfam" id="PF17283">
    <property type="entry name" value="Zn_ribbon_SprT"/>
    <property type="match status" value="1"/>
</dbReference>
<dbReference type="InterPro" id="IPR035240">
    <property type="entry name" value="SprT_Zn_ribbon"/>
</dbReference>
<sequence>MKASVQIFDDDLLEDSREWKETKACLESHLPRYRAIWMAYANREENVAYEADDEMVVCCNKQNCSCGISSFLPPELLVVTNQESPDALSEWEEASRASAAESSSSSSEDTESSGGSTCVAFDVSFLPSPTGSSHTNNNLSHSKPTKTDVLELLDSSLSDEYSDKENAFAGGPFNIPQKPEIIVIDSDDEPVLQPSKHVQSNNGLAYHQQSFNDSSCSEIEYESEKKKVADSMGGKHRRRVAVDSSDDDSISSPAMKQSLSGKSSRINKFIVDSDDEDDDDSRRDTYDERQANELLAKIKSLSLRESKEKASYDDTCRKNTFRKMKYDLIDSDDEEADTSSTTSHKETRADAVRKGAKSKARRSRDSFIVDSDEENYSNDSDVFSDGNDNASSFDFRHDKDRKLNNSDKRAKSTFRRTREQLAQDYFVEFDRKVFDGKLSANTRVVWSNKLRTTAGLTRLKAQRRGDEIIGRSAVVELSTKVLEDSQRLRATLLHELCHAAQWLEDGVSKPPHGDIFKKWAKLATRRMPDIPVTVKHDYEISFKYTWKCVQCHGLLKRHSRSVNVQKHVCGRCQGRLVEVEADGTKKARPPSAYNQFIKDNSADVRRELEKRQMEKVTQAQVLKHCARLWKEQSQS</sequence>
<proteinExistence type="predicted"/>
<dbReference type="EMBL" id="BDSP01000181">
    <property type="protein sequence ID" value="GAX22277.1"/>
    <property type="molecule type" value="Genomic_DNA"/>
</dbReference>
<dbReference type="InterPro" id="IPR006640">
    <property type="entry name" value="SprT-like_domain"/>
</dbReference>
<name>A0A1Z5K7Q1_FISSO</name>